<dbReference type="PANTHER" id="PTHR21021">
    <property type="entry name" value="GAF/PUTATIVE CYTOSKELETAL PROTEIN"/>
    <property type="match status" value="1"/>
</dbReference>
<dbReference type="PANTHER" id="PTHR21021:SF15">
    <property type="entry name" value="FREE METHIONINE-R-SULFOXIDE REDUCTASE"/>
    <property type="match status" value="1"/>
</dbReference>
<protein>
    <submittedName>
        <fullName evidence="3">BN860_18184g1_1</fullName>
    </submittedName>
</protein>
<organism evidence="3 4">
    <name type="scientific">Zygosaccharomyces bailii (strain CLIB 213 / ATCC 58445 / CBS 680 / BCRC 21525 / NBRC 1098 / NCYC 1416 / NRRL Y-2227)</name>
    <dbReference type="NCBI Taxonomy" id="1333698"/>
    <lineage>
        <taxon>Eukaryota</taxon>
        <taxon>Fungi</taxon>
        <taxon>Dikarya</taxon>
        <taxon>Ascomycota</taxon>
        <taxon>Saccharomycotina</taxon>
        <taxon>Saccharomycetes</taxon>
        <taxon>Saccharomycetales</taxon>
        <taxon>Saccharomycetaceae</taxon>
        <taxon>Zygosaccharomyces</taxon>
    </lineage>
</organism>
<dbReference type="AlphaFoldDB" id="A0A8J2T2U7"/>
<dbReference type="SUPFAM" id="SSF55781">
    <property type="entry name" value="GAF domain-like"/>
    <property type="match status" value="1"/>
</dbReference>
<reference evidence="4" key="1">
    <citation type="journal article" date="2013" name="Genome Announc.">
        <title>Genome sequence of the food spoilage yeast Zygosaccharomyces bailii CLIB 213(T).</title>
        <authorList>
            <person name="Galeote V."/>
            <person name="Bigey F."/>
            <person name="Devillers H."/>
            <person name="Neuveglise C."/>
            <person name="Dequin S."/>
        </authorList>
    </citation>
    <scope>NUCLEOTIDE SEQUENCE [LARGE SCALE GENOMIC DNA]</scope>
    <source>
        <strain evidence="4">CLIB 213 / ATCC 58445 / CBS 680 / CCRC 21525 / NBRC 1098 / NCYC 1416 / NRRL Y-2227</strain>
    </source>
</reference>
<gene>
    <name evidence="3" type="ORF">BN860_18184g</name>
</gene>
<dbReference type="EMBL" id="HG316454">
    <property type="protein sequence ID" value="CDF87952.1"/>
    <property type="molecule type" value="Genomic_DNA"/>
</dbReference>
<dbReference type="InterPro" id="IPR000614">
    <property type="entry name" value="FRMsr_CS"/>
</dbReference>
<dbReference type="InterPro" id="IPR051330">
    <property type="entry name" value="Phosphatase_reg/MetRdx"/>
</dbReference>
<proteinExistence type="inferred from homology"/>
<dbReference type="InterPro" id="IPR003018">
    <property type="entry name" value="GAF"/>
</dbReference>
<keyword evidence="4" id="KW-1185">Reference proteome</keyword>
<dbReference type="Proteomes" id="UP000019375">
    <property type="component" value="Unassembled WGS sequence"/>
</dbReference>
<dbReference type="PROSITE" id="PS01320">
    <property type="entry name" value="UPF0067"/>
    <property type="match status" value="1"/>
</dbReference>
<comment type="similarity">
    <text evidence="1">Belongs to the free Met sulfoxide reductase family.</text>
</comment>
<dbReference type="OrthoDB" id="15735at2759"/>
<feature type="domain" description="GAF" evidence="2">
    <location>
        <begin position="62"/>
        <end position="166"/>
    </location>
</feature>
<dbReference type="Gene3D" id="3.30.450.40">
    <property type="match status" value="1"/>
</dbReference>
<evidence type="ECO:0000259" key="2">
    <source>
        <dbReference type="Pfam" id="PF01590"/>
    </source>
</evidence>
<dbReference type="InterPro" id="IPR029016">
    <property type="entry name" value="GAF-like_dom_sf"/>
</dbReference>
<dbReference type="GO" id="GO:0033745">
    <property type="term" value="F:L-methionine-(R)-S-oxide reductase activity"/>
    <property type="evidence" value="ECO:0007669"/>
    <property type="project" value="TreeGrafter"/>
</dbReference>
<sequence length="171" mass="18815">MGEHHADFANFETSGREEALALVLQHYEALTTNQDNWVCNLANASSLLWHAYHTLQIPVNWAGFYVSYGQDELVLGPFQGKVACQTIKFGKGVCGKAAAEQATQVVCDVNKEPDHIACDGETKSEIVVPVVSNGETLAVIDIDCLDYDAFGPLDQYFLERLAKLISKTCKF</sequence>
<dbReference type="GO" id="GO:0005829">
    <property type="term" value="C:cytosol"/>
    <property type="evidence" value="ECO:0007669"/>
    <property type="project" value="TreeGrafter"/>
</dbReference>
<evidence type="ECO:0000313" key="4">
    <source>
        <dbReference type="Proteomes" id="UP000019375"/>
    </source>
</evidence>
<evidence type="ECO:0000313" key="3">
    <source>
        <dbReference type="EMBL" id="CDF87952.1"/>
    </source>
</evidence>
<dbReference type="FunFam" id="3.30.450.40:FF:000008">
    <property type="entry name" value="GAF domain-containing proteins"/>
    <property type="match status" value="1"/>
</dbReference>
<evidence type="ECO:0000256" key="1">
    <source>
        <dbReference type="ARBA" id="ARBA00038454"/>
    </source>
</evidence>
<dbReference type="Pfam" id="PF01590">
    <property type="entry name" value="GAF"/>
    <property type="match status" value="1"/>
</dbReference>
<name>A0A8J2T2U7_ZYGB2</name>
<accession>A0A8J2T2U7</accession>